<keyword evidence="3" id="KW-1185">Reference proteome</keyword>
<proteinExistence type="predicted"/>
<feature type="transmembrane region" description="Helical" evidence="1">
    <location>
        <begin position="16"/>
        <end position="42"/>
    </location>
</feature>
<name>A0ABT8G445_9MICO</name>
<evidence type="ECO:0000313" key="3">
    <source>
        <dbReference type="Proteomes" id="UP001172738"/>
    </source>
</evidence>
<sequence>MGSEDHRHAGPARRGAVAVAQGCGVVALGALAIIVALALWFVHGWSRAGYPEAHDAAEASMAQSHREVVTCLEGRAGELSGATEARDLTRVTATCFDRPEAHRGDFTLTALVSRHDTVMQVLSHSLRYGSYIIGARADAGEGAIQGLDVGSGSSPEVLFGATANVTLAQCWEAKVALDSGEIGRRERIECDADVVALVYGSRADEGYGLAGE</sequence>
<accession>A0ABT8G445</accession>
<protein>
    <submittedName>
        <fullName evidence="2">Uncharacterized protein</fullName>
    </submittedName>
</protein>
<evidence type="ECO:0000313" key="2">
    <source>
        <dbReference type="EMBL" id="MDN4473832.1"/>
    </source>
</evidence>
<organism evidence="2 3">
    <name type="scientific">Demequina zhanjiangensis</name>
    <dbReference type="NCBI Taxonomy" id="3051659"/>
    <lineage>
        <taxon>Bacteria</taxon>
        <taxon>Bacillati</taxon>
        <taxon>Actinomycetota</taxon>
        <taxon>Actinomycetes</taxon>
        <taxon>Micrococcales</taxon>
        <taxon>Demequinaceae</taxon>
        <taxon>Demequina</taxon>
    </lineage>
</organism>
<dbReference type="RefSeq" id="WP_301129743.1">
    <property type="nucleotide sequence ID" value="NZ_JAUHPV010000008.1"/>
</dbReference>
<comment type="caution">
    <text evidence="2">The sequence shown here is derived from an EMBL/GenBank/DDBJ whole genome shotgun (WGS) entry which is preliminary data.</text>
</comment>
<keyword evidence="1" id="KW-1133">Transmembrane helix</keyword>
<keyword evidence="1" id="KW-0812">Transmembrane</keyword>
<evidence type="ECO:0000256" key="1">
    <source>
        <dbReference type="SAM" id="Phobius"/>
    </source>
</evidence>
<keyword evidence="1" id="KW-0472">Membrane</keyword>
<dbReference type="Proteomes" id="UP001172738">
    <property type="component" value="Unassembled WGS sequence"/>
</dbReference>
<gene>
    <name evidence="2" type="ORF">QQX04_12575</name>
</gene>
<dbReference type="EMBL" id="JAUHPV010000008">
    <property type="protein sequence ID" value="MDN4473832.1"/>
    <property type="molecule type" value="Genomic_DNA"/>
</dbReference>
<reference evidence="2" key="1">
    <citation type="submission" date="2023-06" db="EMBL/GenBank/DDBJ databases">
        <title>SYSU T00b26.</title>
        <authorList>
            <person name="Gao L."/>
            <person name="Fang B.-Z."/>
            <person name="Li W.-J."/>
        </authorList>
    </citation>
    <scope>NUCLEOTIDE SEQUENCE</scope>
    <source>
        <strain evidence="2">SYSU T00b26</strain>
    </source>
</reference>